<evidence type="ECO:0000313" key="2">
    <source>
        <dbReference type="Proteomes" id="UP000297245"/>
    </source>
</evidence>
<gene>
    <name evidence="1" type="ORF">K435DRAFT_853654</name>
</gene>
<dbReference type="OrthoDB" id="3046222at2759"/>
<protein>
    <submittedName>
        <fullName evidence="1">Uncharacterized protein</fullName>
    </submittedName>
</protein>
<keyword evidence="2" id="KW-1185">Reference proteome</keyword>
<sequence length="79" mass="9053">MFSYANGVTAEHYRYHFQAVIESIAEAASEHGVLITDEMFAQVVDFSDAQRLGFIAAFEAFFLHHDTDNRTQQQLRVNK</sequence>
<dbReference type="EMBL" id="ML179088">
    <property type="protein sequence ID" value="THV01516.1"/>
    <property type="molecule type" value="Genomic_DNA"/>
</dbReference>
<proteinExistence type="predicted"/>
<organism evidence="1 2">
    <name type="scientific">Dendrothele bispora (strain CBS 962.96)</name>
    <dbReference type="NCBI Taxonomy" id="1314807"/>
    <lineage>
        <taxon>Eukaryota</taxon>
        <taxon>Fungi</taxon>
        <taxon>Dikarya</taxon>
        <taxon>Basidiomycota</taxon>
        <taxon>Agaricomycotina</taxon>
        <taxon>Agaricomycetes</taxon>
        <taxon>Agaricomycetidae</taxon>
        <taxon>Agaricales</taxon>
        <taxon>Agaricales incertae sedis</taxon>
        <taxon>Dendrothele</taxon>
    </lineage>
</organism>
<dbReference type="AlphaFoldDB" id="A0A4V4HH70"/>
<accession>A0A4V4HH70</accession>
<evidence type="ECO:0000313" key="1">
    <source>
        <dbReference type="EMBL" id="THV01516.1"/>
    </source>
</evidence>
<name>A0A4V4HH70_DENBC</name>
<reference evidence="1 2" key="1">
    <citation type="journal article" date="2019" name="Nat. Ecol. Evol.">
        <title>Megaphylogeny resolves global patterns of mushroom evolution.</title>
        <authorList>
            <person name="Varga T."/>
            <person name="Krizsan K."/>
            <person name="Foldi C."/>
            <person name="Dima B."/>
            <person name="Sanchez-Garcia M."/>
            <person name="Sanchez-Ramirez S."/>
            <person name="Szollosi G.J."/>
            <person name="Szarkandi J.G."/>
            <person name="Papp V."/>
            <person name="Albert L."/>
            <person name="Andreopoulos W."/>
            <person name="Angelini C."/>
            <person name="Antonin V."/>
            <person name="Barry K.W."/>
            <person name="Bougher N.L."/>
            <person name="Buchanan P."/>
            <person name="Buyck B."/>
            <person name="Bense V."/>
            <person name="Catcheside P."/>
            <person name="Chovatia M."/>
            <person name="Cooper J."/>
            <person name="Damon W."/>
            <person name="Desjardin D."/>
            <person name="Finy P."/>
            <person name="Geml J."/>
            <person name="Haridas S."/>
            <person name="Hughes K."/>
            <person name="Justo A."/>
            <person name="Karasinski D."/>
            <person name="Kautmanova I."/>
            <person name="Kiss B."/>
            <person name="Kocsube S."/>
            <person name="Kotiranta H."/>
            <person name="LaButti K.M."/>
            <person name="Lechner B.E."/>
            <person name="Liimatainen K."/>
            <person name="Lipzen A."/>
            <person name="Lukacs Z."/>
            <person name="Mihaltcheva S."/>
            <person name="Morgado L.N."/>
            <person name="Niskanen T."/>
            <person name="Noordeloos M.E."/>
            <person name="Ohm R.A."/>
            <person name="Ortiz-Santana B."/>
            <person name="Ovrebo C."/>
            <person name="Racz N."/>
            <person name="Riley R."/>
            <person name="Savchenko A."/>
            <person name="Shiryaev A."/>
            <person name="Soop K."/>
            <person name="Spirin V."/>
            <person name="Szebenyi C."/>
            <person name="Tomsovsky M."/>
            <person name="Tulloss R.E."/>
            <person name="Uehling J."/>
            <person name="Grigoriev I.V."/>
            <person name="Vagvolgyi C."/>
            <person name="Papp T."/>
            <person name="Martin F.M."/>
            <person name="Miettinen O."/>
            <person name="Hibbett D.S."/>
            <person name="Nagy L.G."/>
        </authorList>
    </citation>
    <scope>NUCLEOTIDE SEQUENCE [LARGE SCALE GENOMIC DNA]</scope>
    <source>
        <strain evidence="1 2">CBS 962.96</strain>
    </source>
</reference>
<dbReference type="Proteomes" id="UP000297245">
    <property type="component" value="Unassembled WGS sequence"/>
</dbReference>